<dbReference type="EMBL" id="SRLO01004302">
    <property type="protein sequence ID" value="TNN30612.1"/>
    <property type="molecule type" value="Genomic_DNA"/>
</dbReference>
<organism evidence="8 9">
    <name type="scientific">Liparis tanakae</name>
    <name type="common">Tanaka's snailfish</name>
    <dbReference type="NCBI Taxonomy" id="230148"/>
    <lineage>
        <taxon>Eukaryota</taxon>
        <taxon>Metazoa</taxon>
        <taxon>Chordata</taxon>
        <taxon>Craniata</taxon>
        <taxon>Vertebrata</taxon>
        <taxon>Euteleostomi</taxon>
        <taxon>Actinopterygii</taxon>
        <taxon>Neopterygii</taxon>
        <taxon>Teleostei</taxon>
        <taxon>Neoteleostei</taxon>
        <taxon>Acanthomorphata</taxon>
        <taxon>Eupercaria</taxon>
        <taxon>Perciformes</taxon>
        <taxon>Cottioidei</taxon>
        <taxon>Cottales</taxon>
        <taxon>Liparidae</taxon>
        <taxon>Liparis</taxon>
    </lineage>
</organism>
<proteinExistence type="inferred from homology"/>
<comment type="subcellular location">
    <subcellularLocation>
        <location evidence="1">Membrane</location>
        <topology evidence="1">Multi-pass membrane protein</topology>
    </subcellularLocation>
</comment>
<protein>
    <submittedName>
        <fullName evidence="8">Mpv17-like protein 2</fullName>
    </submittedName>
</protein>
<gene>
    <name evidence="8" type="primary">mpv17l2_1</name>
    <name evidence="8" type="ORF">EYF80_059236</name>
</gene>
<keyword evidence="4" id="KW-1133">Transmembrane helix</keyword>
<dbReference type="GO" id="GO:0016020">
    <property type="term" value="C:membrane"/>
    <property type="evidence" value="ECO:0007669"/>
    <property type="project" value="UniProtKB-SubCell"/>
</dbReference>
<feature type="compositionally biased region" description="Polar residues" evidence="7">
    <location>
        <begin position="130"/>
        <end position="139"/>
    </location>
</feature>
<dbReference type="AlphaFoldDB" id="A0A4Z2EQQ4"/>
<evidence type="ECO:0000256" key="1">
    <source>
        <dbReference type="ARBA" id="ARBA00004141"/>
    </source>
</evidence>
<dbReference type="GO" id="GO:0061668">
    <property type="term" value="P:mitochondrial ribosome assembly"/>
    <property type="evidence" value="ECO:0007669"/>
    <property type="project" value="TreeGrafter"/>
</dbReference>
<sequence length="249" mass="28473">MGLLEGHSVADGWKEFSNKFWEFYKADCCVWPPAQMINFYFLPPKFRVVYINFITVGWDTYLSYLKHRSPALIGREPETSHREPSTEEDQNPELRTQSSEPRAQNPELRPGAQNPELRTRSSEPRAQNPELRTQSSEPRAQNPELRPRAQTRSSEPRAQDSPCNPEVMLPRVGSRFLVRMQNLLEPLFQGRNQVVTNTVSAGVLMGIGDIIQQSWKNYQNPDRVRDWMRTGEGPGSTLEAPGPEGLHTQ</sequence>
<feature type="region of interest" description="Disordered" evidence="7">
    <location>
        <begin position="229"/>
        <end position="249"/>
    </location>
</feature>
<evidence type="ECO:0000256" key="4">
    <source>
        <dbReference type="ARBA" id="ARBA00022989"/>
    </source>
</evidence>
<comment type="similarity">
    <text evidence="2 6">Belongs to the peroxisomal membrane protein PXMP2/4 family.</text>
</comment>
<dbReference type="OrthoDB" id="10267969at2759"/>
<comment type="caution">
    <text evidence="8">The sequence shown here is derived from an EMBL/GenBank/DDBJ whole genome shotgun (WGS) entry which is preliminary data.</text>
</comment>
<evidence type="ECO:0000256" key="7">
    <source>
        <dbReference type="SAM" id="MobiDB-lite"/>
    </source>
</evidence>
<accession>A0A4Z2EQQ4</accession>
<feature type="region of interest" description="Disordered" evidence="7">
    <location>
        <begin position="75"/>
        <end position="167"/>
    </location>
</feature>
<reference evidence="8 9" key="1">
    <citation type="submission" date="2019-03" db="EMBL/GenBank/DDBJ databases">
        <title>First draft genome of Liparis tanakae, snailfish: a comprehensive survey of snailfish specific genes.</title>
        <authorList>
            <person name="Kim W."/>
            <person name="Song I."/>
            <person name="Jeong J.-H."/>
            <person name="Kim D."/>
            <person name="Kim S."/>
            <person name="Ryu S."/>
            <person name="Song J.Y."/>
            <person name="Lee S.K."/>
        </authorList>
    </citation>
    <scope>NUCLEOTIDE SEQUENCE [LARGE SCALE GENOMIC DNA]</scope>
    <source>
        <tissue evidence="8">Muscle</tissue>
    </source>
</reference>
<evidence type="ECO:0000256" key="5">
    <source>
        <dbReference type="ARBA" id="ARBA00023136"/>
    </source>
</evidence>
<evidence type="ECO:0000256" key="6">
    <source>
        <dbReference type="RuleBase" id="RU363053"/>
    </source>
</evidence>
<evidence type="ECO:0000256" key="2">
    <source>
        <dbReference type="ARBA" id="ARBA00006824"/>
    </source>
</evidence>
<feature type="compositionally biased region" description="Basic and acidic residues" evidence="7">
    <location>
        <begin position="75"/>
        <end position="85"/>
    </location>
</feature>
<dbReference type="InterPro" id="IPR007248">
    <property type="entry name" value="Mpv17_PMP22"/>
</dbReference>
<feature type="compositionally biased region" description="Polar residues" evidence="7">
    <location>
        <begin position="93"/>
        <end position="102"/>
    </location>
</feature>
<dbReference type="Pfam" id="PF04117">
    <property type="entry name" value="Mpv17_PMP22"/>
    <property type="match status" value="1"/>
</dbReference>
<evidence type="ECO:0000256" key="3">
    <source>
        <dbReference type="ARBA" id="ARBA00022692"/>
    </source>
</evidence>
<keyword evidence="5" id="KW-0472">Membrane</keyword>
<evidence type="ECO:0000313" key="9">
    <source>
        <dbReference type="Proteomes" id="UP000314294"/>
    </source>
</evidence>
<keyword evidence="3" id="KW-0812">Transmembrane</keyword>
<dbReference type="GO" id="GO:0005739">
    <property type="term" value="C:mitochondrion"/>
    <property type="evidence" value="ECO:0007669"/>
    <property type="project" value="TreeGrafter"/>
</dbReference>
<dbReference type="PANTHER" id="PTHR11266:SF8">
    <property type="entry name" value="MPV17-LIKE PROTEIN 2"/>
    <property type="match status" value="1"/>
</dbReference>
<name>A0A4Z2EQQ4_9TELE</name>
<keyword evidence="9" id="KW-1185">Reference proteome</keyword>
<evidence type="ECO:0000313" key="8">
    <source>
        <dbReference type="EMBL" id="TNN30612.1"/>
    </source>
</evidence>
<dbReference type="PANTHER" id="PTHR11266">
    <property type="entry name" value="PEROXISOMAL MEMBRANE PROTEIN 2, PXMP2 MPV17"/>
    <property type="match status" value="1"/>
</dbReference>
<dbReference type="Proteomes" id="UP000314294">
    <property type="component" value="Unassembled WGS sequence"/>
</dbReference>